<sequence>MVFNIANFYKAATYWNENIFGHIGKRKRQLMAHISGIERVVDFSTNNHLQELEKKLKGDLDVVLWQEESLWFQRSRSQWIEDGDRNTKFWAIVGVEFLRSVLAVRRCGTFEFEL</sequence>
<gene>
    <name evidence="1" type="ORF">V6N12_035077</name>
</gene>
<reference evidence="1 2" key="1">
    <citation type="journal article" date="2024" name="G3 (Bethesda)">
        <title>Genome assembly of Hibiscus sabdariffa L. provides insights into metabolisms of medicinal natural products.</title>
        <authorList>
            <person name="Kim T."/>
        </authorList>
    </citation>
    <scope>NUCLEOTIDE SEQUENCE [LARGE SCALE GENOMIC DNA]</scope>
    <source>
        <strain evidence="1">TK-2024</strain>
        <tissue evidence="1">Old leaves</tissue>
    </source>
</reference>
<protein>
    <submittedName>
        <fullName evidence="1">Uncharacterized protein</fullName>
    </submittedName>
</protein>
<dbReference type="Proteomes" id="UP001472677">
    <property type="component" value="Unassembled WGS sequence"/>
</dbReference>
<evidence type="ECO:0000313" key="1">
    <source>
        <dbReference type="EMBL" id="KAK8488774.1"/>
    </source>
</evidence>
<proteinExistence type="predicted"/>
<keyword evidence="2" id="KW-1185">Reference proteome</keyword>
<organism evidence="1 2">
    <name type="scientific">Hibiscus sabdariffa</name>
    <name type="common">roselle</name>
    <dbReference type="NCBI Taxonomy" id="183260"/>
    <lineage>
        <taxon>Eukaryota</taxon>
        <taxon>Viridiplantae</taxon>
        <taxon>Streptophyta</taxon>
        <taxon>Embryophyta</taxon>
        <taxon>Tracheophyta</taxon>
        <taxon>Spermatophyta</taxon>
        <taxon>Magnoliopsida</taxon>
        <taxon>eudicotyledons</taxon>
        <taxon>Gunneridae</taxon>
        <taxon>Pentapetalae</taxon>
        <taxon>rosids</taxon>
        <taxon>malvids</taxon>
        <taxon>Malvales</taxon>
        <taxon>Malvaceae</taxon>
        <taxon>Malvoideae</taxon>
        <taxon>Hibiscus</taxon>
    </lineage>
</organism>
<comment type="caution">
    <text evidence="1">The sequence shown here is derived from an EMBL/GenBank/DDBJ whole genome shotgun (WGS) entry which is preliminary data.</text>
</comment>
<dbReference type="EMBL" id="JBBPBM010000976">
    <property type="protein sequence ID" value="KAK8488774.1"/>
    <property type="molecule type" value="Genomic_DNA"/>
</dbReference>
<accession>A0ABR2A7E0</accession>
<name>A0ABR2A7E0_9ROSI</name>
<evidence type="ECO:0000313" key="2">
    <source>
        <dbReference type="Proteomes" id="UP001472677"/>
    </source>
</evidence>